<dbReference type="Proteomes" id="UP000499080">
    <property type="component" value="Unassembled WGS sequence"/>
</dbReference>
<gene>
    <name evidence="1" type="ORF">AVEN_22273_1</name>
</gene>
<dbReference type="AlphaFoldDB" id="A0A4Y2HTY8"/>
<accession>A0A4Y2HTY8</accession>
<keyword evidence="2" id="KW-1185">Reference proteome</keyword>
<evidence type="ECO:0000313" key="2">
    <source>
        <dbReference type="Proteomes" id="UP000499080"/>
    </source>
</evidence>
<name>A0A4Y2HTY8_ARAVE</name>
<evidence type="ECO:0000313" key="1">
    <source>
        <dbReference type="EMBL" id="GBM68800.1"/>
    </source>
</evidence>
<protein>
    <submittedName>
        <fullName evidence="1">Uncharacterized protein</fullName>
    </submittedName>
</protein>
<proteinExistence type="predicted"/>
<dbReference type="EMBL" id="BGPR01002163">
    <property type="protein sequence ID" value="GBM68800.1"/>
    <property type="molecule type" value="Genomic_DNA"/>
</dbReference>
<comment type="caution">
    <text evidence="1">The sequence shown here is derived from an EMBL/GenBank/DDBJ whole genome shotgun (WGS) entry which is preliminary data.</text>
</comment>
<sequence>MSSVIRNCLFFFPATQSSTFYMKNPSGKTIGPDAKTRLSWRKEWIVKKDFDPCWGGQLIKRFLSKNLITLEGKSGLAKNFDPCWGTSYKKRFLSEKLDITEGKSGLIKRDLDSCWGTSYKMISFGKLIILEGKSDW</sequence>
<organism evidence="1 2">
    <name type="scientific">Araneus ventricosus</name>
    <name type="common">Orbweaver spider</name>
    <name type="synonym">Epeira ventricosa</name>
    <dbReference type="NCBI Taxonomy" id="182803"/>
    <lineage>
        <taxon>Eukaryota</taxon>
        <taxon>Metazoa</taxon>
        <taxon>Ecdysozoa</taxon>
        <taxon>Arthropoda</taxon>
        <taxon>Chelicerata</taxon>
        <taxon>Arachnida</taxon>
        <taxon>Araneae</taxon>
        <taxon>Araneomorphae</taxon>
        <taxon>Entelegynae</taxon>
        <taxon>Araneoidea</taxon>
        <taxon>Araneidae</taxon>
        <taxon>Araneus</taxon>
    </lineage>
</organism>
<reference evidence="1 2" key="1">
    <citation type="journal article" date="2019" name="Sci. Rep.">
        <title>Orb-weaving spider Araneus ventricosus genome elucidates the spidroin gene catalogue.</title>
        <authorList>
            <person name="Kono N."/>
            <person name="Nakamura H."/>
            <person name="Ohtoshi R."/>
            <person name="Moran D.A.P."/>
            <person name="Shinohara A."/>
            <person name="Yoshida Y."/>
            <person name="Fujiwara M."/>
            <person name="Mori M."/>
            <person name="Tomita M."/>
            <person name="Arakawa K."/>
        </authorList>
    </citation>
    <scope>NUCLEOTIDE SEQUENCE [LARGE SCALE GENOMIC DNA]</scope>
</reference>